<comment type="caution">
    <text evidence="2">The sequence shown here is derived from an EMBL/GenBank/DDBJ whole genome shotgun (WGS) entry which is preliminary data.</text>
</comment>
<dbReference type="STRING" id="1306861.A0A4U6XD96"/>
<gene>
    <name evidence="2" type="ORF">CTA1_990</name>
</gene>
<organism evidence="2 3">
    <name type="scientific">Colletotrichum tanaceti</name>
    <dbReference type="NCBI Taxonomy" id="1306861"/>
    <lineage>
        <taxon>Eukaryota</taxon>
        <taxon>Fungi</taxon>
        <taxon>Dikarya</taxon>
        <taxon>Ascomycota</taxon>
        <taxon>Pezizomycotina</taxon>
        <taxon>Sordariomycetes</taxon>
        <taxon>Hypocreomycetidae</taxon>
        <taxon>Glomerellales</taxon>
        <taxon>Glomerellaceae</taxon>
        <taxon>Colletotrichum</taxon>
        <taxon>Colletotrichum destructivum species complex</taxon>
    </lineage>
</organism>
<dbReference type="AlphaFoldDB" id="A0A4U6XD96"/>
<dbReference type="PANTHER" id="PTHR43591">
    <property type="entry name" value="METHYLTRANSFERASE"/>
    <property type="match status" value="1"/>
</dbReference>
<dbReference type="Pfam" id="PF13489">
    <property type="entry name" value="Methyltransf_23"/>
    <property type="match status" value="1"/>
</dbReference>
<evidence type="ECO:0000256" key="1">
    <source>
        <dbReference type="ARBA" id="ARBA00038158"/>
    </source>
</evidence>
<proteinExistence type="inferred from homology"/>
<accession>A0A4U6XD96</accession>
<sequence>MDSGGMEWARDESTRVDDMDSDVDSAIDEATGQTDLLSLTSSILDYQMENGRSYHSMSRGKYAYPNDDLELRRYDLQHRIWLMTLDGELGTSPGRHTAKRVLDLGTGTGQWAIDFADAYPGAEVIGVDLSAIQPELLPANCSFEIDDLELDWEWNQPFDYIFNRSVAGGWSNFRSIIQKAYDNLEPGGYFEIQDLELPSYCDDGTVPPTAALYRWQNALVDASNEIGRPLNYAPASLDDLRDVGFVEVRHQVFRWPFNSWPEDPKLKEIGRWNCANLEMGLEGLSLALMTRVKGWTRDAVEELCEEVKREVVDTRLHAYCKHHVIYARKPGGAPS</sequence>
<evidence type="ECO:0000313" key="2">
    <source>
        <dbReference type="EMBL" id="TKW53738.1"/>
    </source>
</evidence>
<reference evidence="2 3" key="1">
    <citation type="journal article" date="2019" name="PLoS ONE">
        <title>Comparative genome analysis indicates high evolutionary potential of pathogenicity genes in Colletotrichum tanaceti.</title>
        <authorList>
            <person name="Lelwala R.V."/>
            <person name="Korhonen P.K."/>
            <person name="Young N.D."/>
            <person name="Scott J.B."/>
            <person name="Ades P.A."/>
            <person name="Gasser R.B."/>
            <person name="Taylor P.W.J."/>
        </authorList>
    </citation>
    <scope>NUCLEOTIDE SEQUENCE [LARGE SCALE GENOMIC DNA]</scope>
    <source>
        <strain evidence="2">BRIP57314</strain>
    </source>
</reference>
<evidence type="ECO:0000313" key="3">
    <source>
        <dbReference type="Proteomes" id="UP000310108"/>
    </source>
</evidence>
<keyword evidence="3" id="KW-1185">Reference proteome</keyword>
<name>A0A4U6XD96_9PEZI</name>
<protein>
    <submittedName>
        <fullName evidence="2">Uncharacterized protein</fullName>
    </submittedName>
</protein>
<dbReference type="InterPro" id="IPR029063">
    <property type="entry name" value="SAM-dependent_MTases_sf"/>
</dbReference>
<dbReference type="EMBL" id="PJEX01000170">
    <property type="protein sequence ID" value="TKW53738.1"/>
    <property type="molecule type" value="Genomic_DNA"/>
</dbReference>
<comment type="similarity">
    <text evidence="1">Belongs to the methyltransferase superfamily. LaeA methyltransferase family.</text>
</comment>
<dbReference type="Proteomes" id="UP000310108">
    <property type="component" value="Unassembled WGS sequence"/>
</dbReference>
<dbReference type="CDD" id="cd02440">
    <property type="entry name" value="AdoMet_MTases"/>
    <property type="match status" value="1"/>
</dbReference>
<dbReference type="GO" id="GO:0008168">
    <property type="term" value="F:methyltransferase activity"/>
    <property type="evidence" value="ECO:0007669"/>
    <property type="project" value="TreeGrafter"/>
</dbReference>
<dbReference type="SUPFAM" id="SSF53335">
    <property type="entry name" value="S-adenosyl-L-methionine-dependent methyltransferases"/>
    <property type="match status" value="1"/>
</dbReference>
<dbReference type="Gene3D" id="3.40.50.150">
    <property type="entry name" value="Vaccinia Virus protein VP39"/>
    <property type="match status" value="1"/>
</dbReference>
<dbReference type="PANTHER" id="PTHR43591:SF24">
    <property type="entry name" value="2-METHOXY-6-POLYPRENYL-1,4-BENZOQUINOL METHYLASE, MITOCHONDRIAL"/>
    <property type="match status" value="1"/>
</dbReference>